<name>A0A2T3K9X1_9GAMM</name>
<dbReference type="AlphaFoldDB" id="A0A2T3K9X1"/>
<dbReference type="Proteomes" id="UP000241426">
    <property type="component" value="Unassembled WGS sequence"/>
</dbReference>
<reference evidence="2 3" key="1">
    <citation type="submission" date="2018-01" db="EMBL/GenBank/DDBJ databases">
        <title>Whole genome sequencing of Histamine producing bacteria.</title>
        <authorList>
            <person name="Butler K."/>
        </authorList>
    </citation>
    <scope>NUCLEOTIDE SEQUENCE [LARGE SCALE GENOMIC DNA]</scope>
    <source>
        <strain evidence="2 3">FS-7.2</strain>
    </source>
</reference>
<dbReference type="EMBL" id="PYNF01000074">
    <property type="protein sequence ID" value="PSU87155.1"/>
    <property type="molecule type" value="Genomic_DNA"/>
</dbReference>
<sequence>MSNLFISSLIALLFSLFSPFVFSSTDTSFTWHGVVPTIKSQIEKPITIKSNNIAKKLNNNTWLIEDISQREKHDNKYGIVKILTINI</sequence>
<organism evidence="2 3">
    <name type="scientific">Photobacterium kishitanii</name>
    <dbReference type="NCBI Taxonomy" id="318456"/>
    <lineage>
        <taxon>Bacteria</taxon>
        <taxon>Pseudomonadati</taxon>
        <taxon>Pseudomonadota</taxon>
        <taxon>Gammaproteobacteria</taxon>
        <taxon>Vibrionales</taxon>
        <taxon>Vibrionaceae</taxon>
        <taxon>Photobacterium</taxon>
    </lineage>
</organism>
<evidence type="ECO:0000313" key="3">
    <source>
        <dbReference type="Proteomes" id="UP000241426"/>
    </source>
</evidence>
<dbReference type="RefSeq" id="WP_107194742.1">
    <property type="nucleotide sequence ID" value="NZ_PYNF01000074.1"/>
</dbReference>
<gene>
    <name evidence="2" type="ORF">C9J27_26285</name>
</gene>
<comment type="caution">
    <text evidence="2">The sequence shown here is derived from an EMBL/GenBank/DDBJ whole genome shotgun (WGS) entry which is preliminary data.</text>
</comment>
<feature type="chain" id="PRO_5015650345" evidence="1">
    <location>
        <begin position="24"/>
        <end position="87"/>
    </location>
</feature>
<evidence type="ECO:0000256" key="1">
    <source>
        <dbReference type="SAM" id="SignalP"/>
    </source>
</evidence>
<keyword evidence="1" id="KW-0732">Signal</keyword>
<protein>
    <submittedName>
        <fullName evidence="2">Uncharacterized protein</fullName>
    </submittedName>
</protein>
<accession>A0A2T3K9X1</accession>
<feature type="signal peptide" evidence="1">
    <location>
        <begin position="1"/>
        <end position="23"/>
    </location>
</feature>
<proteinExistence type="predicted"/>
<evidence type="ECO:0000313" key="2">
    <source>
        <dbReference type="EMBL" id="PSU87155.1"/>
    </source>
</evidence>